<gene>
    <name evidence="2" type="ORF">DBW96_02220</name>
</gene>
<evidence type="ECO:0000313" key="2">
    <source>
        <dbReference type="EMBL" id="RCL41488.1"/>
    </source>
</evidence>
<sequence length="136" mass="16159">MIKPSMKKPSFFRRFVMKLVGGWRRVMDVRYNPLKYIPDPSLQTYFMLVLFIIWSVFFGFLAANYLGFFNYNTIASIIIHVAIILPLAFTNAIFVDAERDGDKWLKEWKEEQSRYKLIVNRLKTKNLVIWNPNKEG</sequence>
<dbReference type="Proteomes" id="UP000253307">
    <property type="component" value="Unassembled WGS sequence"/>
</dbReference>
<dbReference type="AlphaFoldDB" id="A0A368BVY7"/>
<protein>
    <submittedName>
        <fullName evidence="2">Uncharacterized protein</fullName>
    </submittedName>
</protein>
<feature type="transmembrane region" description="Helical" evidence="1">
    <location>
        <begin position="45"/>
        <end position="68"/>
    </location>
</feature>
<keyword evidence="1" id="KW-0812">Transmembrane</keyword>
<feature type="transmembrane region" description="Helical" evidence="1">
    <location>
        <begin position="74"/>
        <end position="95"/>
    </location>
</feature>
<evidence type="ECO:0000313" key="3">
    <source>
        <dbReference type="Proteomes" id="UP000253307"/>
    </source>
</evidence>
<organism evidence="2 3">
    <name type="scientific">SAR86 cluster bacterium</name>
    <dbReference type="NCBI Taxonomy" id="2030880"/>
    <lineage>
        <taxon>Bacteria</taxon>
        <taxon>Pseudomonadati</taxon>
        <taxon>Pseudomonadota</taxon>
        <taxon>Gammaproteobacteria</taxon>
        <taxon>SAR86 cluster</taxon>
    </lineage>
</organism>
<accession>A0A368BVY7</accession>
<keyword evidence="1" id="KW-0472">Membrane</keyword>
<proteinExistence type="predicted"/>
<keyword evidence="1" id="KW-1133">Transmembrane helix</keyword>
<name>A0A368BVY7_9GAMM</name>
<dbReference type="EMBL" id="QOPE01000012">
    <property type="protein sequence ID" value="RCL41488.1"/>
    <property type="molecule type" value="Genomic_DNA"/>
</dbReference>
<comment type="caution">
    <text evidence="2">The sequence shown here is derived from an EMBL/GenBank/DDBJ whole genome shotgun (WGS) entry which is preliminary data.</text>
</comment>
<evidence type="ECO:0000256" key="1">
    <source>
        <dbReference type="SAM" id="Phobius"/>
    </source>
</evidence>
<reference evidence="2 3" key="1">
    <citation type="journal article" date="2018" name="Microbiome">
        <title>Fine metagenomic profile of the Mediterranean stratified and mixed water columns revealed by assembly and recruitment.</title>
        <authorList>
            <person name="Haro-Moreno J.M."/>
            <person name="Lopez-Perez M."/>
            <person name="De La Torre J.R."/>
            <person name="Picazo A."/>
            <person name="Camacho A."/>
            <person name="Rodriguez-Valera F."/>
        </authorList>
    </citation>
    <scope>NUCLEOTIDE SEQUENCE [LARGE SCALE GENOMIC DNA]</scope>
    <source>
        <strain evidence="2">MED-G82</strain>
    </source>
</reference>